<dbReference type="InterPro" id="IPR003601">
    <property type="entry name" value="Topo_IA_2"/>
</dbReference>
<evidence type="ECO:0000256" key="1">
    <source>
        <dbReference type="ARBA" id="ARBA00000213"/>
    </source>
</evidence>
<dbReference type="Gene3D" id="1.10.290.10">
    <property type="entry name" value="Topoisomerase I, domain 4"/>
    <property type="match status" value="1"/>
</dbReference>
<dbReference type="SUPFAM" id="SSF56712">
    <property type="entry name" value="Prokaryotic type I DNA topoisomerase"/>
    <property type="match status" value="1"/>
</dbReference>
<dbReference type="EMBL" id="WFKK01000001">
    <property type="protein sequence ID" value="KAB7891302.1"/>
    <property type="molecule type" value="Genomic_DNA"/>
</dbReference>
<evidence type="ECO:0000313" key="14">
    <source>
        <dbReference type="Proteomes" id="UP000472839"/>
    </source>
</evidence>
<dbReference type="PROSITE" id="PS52039">
    <property type="entry name" value="TOPO_IA_2"/>
    <property type="match status" value="1"/>
</dbReference>
<dbReference type="Proteomes" id="UP000472839">
    <property type="component" value="Unassembled WGS sequence"/>
</dbReference>
<dbReference type="InterPro" id="IPR013826">
    <property type="entry name" value="Topo_IA_cen_sub3"/>
</dbReference>
<name>A0A6L4WW62_9BACT</name>
<keyword evidence="5" id="KW-0238">DNA-binding</keyword>
<dbReference type="AlphaFoldDB" id="A0A6L4WW62"/>
<sequence>MKKKLVLVESPTKISTIQKILKTLGREDFTVIGTAGHICNLEDNKMGVALKNDVFDATFKPMASKKKIIENIKKQMKYCDEIYICTDDDREGERIAEDLVVFCKIKEYFRITFTEITKSSIKKALIDKVGVRLIDQKTVKAQWTRRVIDRVIGYGLSFPLSKYFKDNNKLTYKEKDGTIKSFEPKGTGRILALALYIICKRQKDIIAYNDSGAVVTDIVIANYNYDGIGFMARGNKLEYKKEYENKRNEVIKKASFKIHRVYSRSIDIVPESPPNALTTLNLYTAVSYLYKLGSKQTEVIMKNLFETGYINYPRTDSLNLSTVAREVIIKYLLATLEDEEKKDVLMTPRVYKEKKGNAQNAHEAIRPSIFSDDETPIEEIISRHPDNIREEWAKNPQCKKFGNHHHLIYSLIWARAICTQLRSSEYDVSKITVKAGDYTFDAKSNNRLYDGWEKYEGNLVLNSTRGIGEEDFKRKRVVIPPTLAINTIIEDVDITFYESNSKSPKRISEGALINTLSGLNVARPSTLHTFASALESKGYIEILQTMLIPTDLGMEVNTVVESELEWLVDEKRAKNFEKTMEQIELGKIEDNHSIILEYWNLVNDFRRNVGYELLE</sequence>
<dbReference type="Gene3D" id="2.70.20.10">
    <property type="entry name" value="Topoisomerase I, domain 3"/>
    <property type="match status" value="1"/>
</dbReference>
<reference evidence="13 14" key="1">
    <citation type="submission" date="2019-10" db="EMBL/GenBank/DDBJ databases">
        <title>Poseidonibacter ostreae sp. nov., isolated from the gut of the Ostrea denselamellosa.</title>
        <authorList>
            <person name="Choi A."/>
        </authorList>
    </citation>
    <scope>NUCLEOTIDE SEQUENCE [LARGE SCALE GENOMIC DNA]</scope>
    <source>
        <strain evidence="13 14">SJOD-M-33</strain>
    </source>
</reference>
<comment type="caution">
    <text evidence="13">The sequence shown here is derived from an EMBL/GenBank/DDBJ whole genome shotgun (WGS) entry which is preliminary data.</text>
</comment>
<gene>
    <name evidence="13" type="ORF">GBG19_00265</name>
</gene>
<organism evidence="13 14">
    <name type="scientific">Poseidonibacter ostreae</name>
    <dbReference type="NCBI Taxonomy" id="2654171"/>
    <lineage>
        <taxon>Bacteria</taxon>
        <taxon>Pseudomonadati</taxon>
        <taxon>Campylobacterota</taxon>
        <taxon>Epsilonproteobacteria</taxon>
        <taxon>Campylobacterales</taxon>
        <taxon>Arcobacteraceae</taxon>
        <taxon>Poseidonibacter</taxon>
    </lineage>
</organism>
<dbReference type="SMART" id="SM00437">
    <property type="entry name" value="TOP1Ac"/>
    <property type="match status" value="1"/>
</dbReference>
<dbReference type="GO" id="GO:0003917">
    <property type="term" value="F:DNA topoisomerase type I (single strand cut, ATP-independent) activity"/>
    <property type="evidence" value="ECO:0007669"/>
    <property type="project" value="UniProtKB-EC"/>
</dbReference>
<dbReference type="InterPro" id="IPR013824">
    <property type="entry name" value="Topo_IA_cen_sub1"/>
</dbReference>
<evidence type="ECO:0000259" key="11">
    <source>
        <dbReference type="PROSITE" id="PS50880"/>
    </source>
</evidence>
<dbReference type="InterPro" id="IPR013497">
    <property type="entry name" value="Topo_IA_cen"/>
</dbReference>
<comment type="catalytic activity">
    <reaction evidence="1">
        <text>ATP-independent breakage of single-stranded DNA, followed by passage and rejoining.</text>
        <dbReference type="EC" id="5.6.2.1"/>
    </reaction>
</comment>
<evidence type="ECO:0000256" key="2">
    <source>
        <dbReference type="ARBA" id="ARBA00009446"/>
    </source>
</evidence>
<evidence type="ECO:0000256" key="8">
    <source>
        <dbReference type="ARBA" id="ARBA00031985"/>
    </source>
</evidence>
<feature type="domain" description="Toprim" evidence="11">
    <location>
        <begin position="3"/>
        <end position="116"/>
    </location>
</feature>
<evidence type="ECO:0000256" key="10">
    <source>
        <dbReference type="ARBA" id="ARBA00032877"/>
    </source>
</evidence>
<keyword evidence="6" id="KW-0413">Isomerase</keyword>
<dbReference type="Pfam" id="PF01751">
    <property type="entry name" value="Toprim"/>
    <property type="match status" value="1"/>
</dbReference>
<dbReference type="PANTHER" id="PTHR42785:SF1">
    <property type="entry name" value="DNA TOPOISOMERASE"/>
    <property type="match status" value="1"/>
</dbReference>
<protein>
    <recommendedName>
        <fullName evidence="3">DNA topoisomerase</fullName>
        <ecNumber evidence="3">5.6.2.1</ecNumber>
    </recommendedName>
    <alternativeName>
        <fullName evidence="10">Omega-protein</fullName>
    </alternativeName>
    <alternativeName>
        <fullName evidence="9">Relaxing enzyme</fullName>
    </alternativeName>
    <alternativeName>
        <fullName evidence="7">Swivelase</fullName>
    </alternativeName>
    <alternativeName>
        <fullName evidence="8">Untwisting enzyme</fullName>
    </alternativeName>
</protein>
<dbReference type="GO" id="GO:0006265">
    <property type="term" value="P:DNA topological change"/>
    <property type="evidence" value="ECO:0007669"/>
    <property type="project" value="InterPro"/>
</dbReference>
<feature type="domain" description="Topo IA-type catalytic" evidence="12">
    <location>
        <begin position="135"/>
        <end position="605"/>
    </location>
</feature>
<dbReference type="InterPro" id="IPR006171">
    <property type="entry name" value="TOPRIM_dom"/>
</dbReference>
<proteinExistence type="inferred from homology"/>
<evidence type="ECO:0000256" key="6">
    <source>
        <dbReference type="ARBA" id="ARBA00023235"/>
    </source>
</evidence>
<dbReference type="PRINTS" id="PR00417">
    <property type="entry name" value="PRTPISMRASEI"/>
</dbReference>
<dbReference type="PROSITE" id="PS50880">
    <property type="entry name" value="TOPRIM"/>
    <property type="match status" value="1"/>
</dbReference>
<dbReference type="InterPro" id="IPR003602">
    <property type="entry name" value="Topo_IA_DNA-bd_dom"/>
</dbReference>
<dbReference type="SMART" id="SM00436">
    <property type="entry name" value="TOP1Bc"/>
    <property type="match status" value="1"/>
</dbReference>
<dbReference type="RefSeq" id="WP_152279404.1">
    <property type="nucleotide sequence ID" value="NZ_WFKK01000001.1"/>
</dbReference>
<dbReference type="InterPro" id="IPR023405">
    <property type="entry name" value="Topo_IA_core_domain"/>
</dbReference>
<dbReference type="SMART" id="SM00493">
    <property type="entry name" value="TOPRIM"/>
    <property type="match status" value="1"/>
</dbReference>
<dbReference type="GO" id="GO:0003677">
    <property type="term" value="F:DNA binding"/>
    <property type="evidence" value="ECO:0007669"/>
    <property type="project" value="UniProtKB-KW"/>
</dbReference>
<dbReference type="EC" id="5.6.2.1" evidence="3"/>
<evidence type="ECO:0000256" key="7">
    <source>
        <dbReference type="ARBA" id="ARBA00030003"/>
    </source>
</evidence>
<evidence type="ECO:0000256" key="5">
    <source>
        <dbReference type="ARBA" id="ARBA00023125"/>
    </source>
</evidence>
<dbReference type="InterPro" id="IPR013825">
    <property type="entry name" value="Topo_IA_cen_sub2"/>
</dbReference>
<dbReference type="Gene3D" id="1.10.460.10">
    <property type="entry name" value="Topoisomerase I, domain 2"/>
    <property type="match status" value="1"/>
</dbReference>
<dbReference type="PANTHER" id="PTHR42785">
    <property type="entry name" value="DNA TOPOISOMERASE, TYPE IA, CORE"/>
    <property type="match status" value="1"/>
</dbReference>
<accession>A0A6L4WW62</accession>
<dbReference type="Gene3D" id="3.40.50.140">
    <property type="match status" value="1"/>
</dbReference>
<evidence type="ECO:0000259" key="12">
    <source>
        <dbReference type="PROSITE" id="PS52039"/>
    </source>
</evidence>
<evidence type="ECO:0000313" key="13">
    <source>
        <dbReference type="EMBL" id="KAB7891302.1"/>
    </source>
</evidence>
<evidence type="ECO:0000256" key="4">
    <source>
        <dbReference type="ARBA" id="ARBA00023029"/>
    </source>
</evidence>
<evidence type="ECO:0000256" key="9">
    <source>
        <dbReference type="ARBA" id="ARBA00032235"/>
    </source>
</evidence>
<comment type="similarity">
    <text evidence="2">Belongs to the type IA topoisomerase family.</text>
</comment>
<dbReference type="InterPro" id="IPR000380">
    <property type="entry name" value="Topo_IA"/>
</dbReference>
<keyword evidence="4" id="KW-0799">Topoisomerase</keyword>
<evidence type="ECO:0000256" key="3">
    <source>
        <dbReference type="ARBA" id="ARBA00012891"/>
    </source>
</evidence>
<dbReference type="Pfam" id="PF01131">
    <property type="entry name" value="Topoisom_bac"/>
    <property type="match status" value="1"/>
</dbReference>